<sequence>MKYCHHMQKYHMLKLRTGSGLLNESSGGTYQCTKCRSQIVPAFEIQMSRCYHCEG</sequence>
<dbReference type="AlphaFoldDB" id="A0A8T2D2V9"/>
<reference evidence="1 2" key="1">
    <citation type="submission" date="2020-12" db="EMBL/GenBank/DDBJ databases">
        <title>Concerted genomic and epigenomic changes stabilize Arabidopsis allopolyploids.</title>
        <authorList>
            <person name="Chen Z."/>
        </authorList>
    </citation>
    <scope>NUCLEOTIDE SEQUENCE [LARGE SCALE GENOMIC DNA]</scope>
    <source>
        <strain evidence="1">Allo738</strain>
        <tissue evidence="1">Leaf</tissue>
    </source>
</reference>
<organism evidence="1 2">
    <name type="scientific">Arabidopsis thaliana x Arabidopsis arenosa</name>
    <dbReference type="NCBI Taxonomy" id="1240361"/>
    <lineage>
        <taxon>Eukaryota</taxon>
        <taxon>Viridiplantae</taxon>
        <taxon>Streptophyta</taxon>
        <taxon>Embryophyta</taxon>
        <taxon>Tracheophyta</taxon>
        <taxon>Spermatophyta</taxon>
        <taxon>Magnoliopsida</taxon>
        <taxon>eudicotyledons</taxon>
        <taxon>Gunneridae</taxon>
        <taxon>Pentapetalae</taxon>
        <taxon>rosids</taxon>
        <taxon>malvids</taxon>
        <taxon>Brassicales</taxon>
        <taxon>Brassicaceae</taxon>
        <taxon>Camelineae</taxon>
        <taxon>Arabidopsis</taxon>
    </lineage>
</organism>
<protein>
    <submittedName>
        <fullName evidence="1">Uncharacterized protein</fullName>
    </submittedName>
</protein>
<dbReference type="Proteomes" id="UP000694240">
    <property type="component" value="Chromosome 5"/>
</dbReference>
<name>A0A8T2D2V9_9BRAS</name>
<proteinExistence type="predicted"/>
<keyword evidence="2" id="KW-1185">Reference proteome</keyword>
<evidence type="ECO:0000313" key="1">
    <source>
        <dbReference type="EMBL" id="KAG7603404.1"/>
    </source>
</evidence>
<comment type="caution">
    <text evidence="1">The sequence shown here is derived from an EMBL/GenBank/DDBJ whole genome shotgun (WGS) entry which is preliminary data.</text>
</comment>
<evidence type="ECO:0000313" key="2">
    <source>
        <dbReference type="Proteomes" id="UP000694240"/>
    </source>
</evidence>
<dbReference type="EMBL" id="JAEFBK010000005">
    <property type="protein sequence ID" value="KAG7603404.1"/>
    <property type="molecule type" value="Genomic_DNA"/>
</dbReference>
<accession>A0A8T2D2V9</accession>
<gene>
    <name evidence="1" type="ORF">ISN45_At05g023710</name>
</gene>